<dbReference type="InterPro" id="IPR017871">
    <property type="entry name" value="ABC_transporter-like_CS"/>
</dbReference>
<evidence type="ECO:0000256" key="3">
    <source>
        <dbReference type="ARBA" id="ARBA00022741"/>
    </source>
</evidence>
<name>A0A7X2SSI6_9LACO</name>
<evidence type="ECO:0000256" key="1">
    <source>
        <dbReference type="ARBA" id="ARBA00004651"/>
    </source>
</evidence>
<dbReference type="SUPFAM" id="SSF90123">
    <property type="entry name" value="ABC transporter transmembrane region"/>
    <property type="match status" value="1"/>
</dbReference>
<dbReference type="GO" id="GO:0005524">
    <property type="term" value="F:ATP binding"/>
    <property type="evidence" value="ECO:0007669"/>
    <property type="project" value="UniProtKB-KW"/>
</dbReference>
<dbReference type="EMBL" id="WKKX01000314">
    <property type="protein sequence ID" value="MSE08529.1"/>
    <property type="molecule type" value="Genomic_DNA"/>
</dbReference>
<evidence type="ECO:0000256" key="5">
    <source>
        <dbReference type="ARBA" id="ARBA00022989"/>
    </source>
</evidence>
<dbReference type="Gene3D" id="3.40.50.300">
    <property type="entry name" value="P-loop containing nucleotide triphosphate hydrolases"/>
    <property type="match status" value="1"/>
</dbReference>
<evidence type="ECO:0000256" key="6">
    <source>
        <dbReference type="ARBA" id="ARBA00023136"/>
    </source>
</evidence>
<dbReference type="PANTHER" id="PTHR43394">
    <property type="entry name" value="ATP-DEPENDENT PERMEASE MDL1, MITOCHONDRIAL"/>
    <property type="match status" value="1"/>
</dbReference>
<dbReference type="Gene3D" id="1.20.1560.10">
    <property type="entry name" value="ABC transporter type 1, transmembrane domain"/>
    <property type="match status" value="1"/>
</dbReference>
<feature type="transmembrane region" description="Helical" evidence="7">
    <location>
        <begin position="264"/>
        <end position="288"/>
    </location>
</feature>
<comment type="subcellular location">
    <subcellularLocation>
        <location evidence="1">Cell membrane</location>
        <topology evidence="1">Multi-pass membrane protein</topology>
    </subcellularLocation>
</comment>
<evidence type="ECO:0000259" key="8">
    <source>
        <dbReference type="PROSITE" id="PS50893"/>
    </source>
</evidence>
<dbReference type="InterPro" id="IPR011527">
    <property type="entry name" value="ABC1_TM_dom"/>
</dbReference>
<dbReference type="Proteomes" id="UP000467635">
    <property type="component" value="Unassembled WGS sequence"/>
</dbReference>
<keyword evidence="3" id="KW-0547">Nucleotide-binding</keyword>
<evidence type="ECO:0000259" key="9">
    <source>
        <dbReference type="PROSITE" id="PS50929"/>
    </source>
</evidence>
<dbReference type="CDD" id="cd03228">
    <property type="entry name" value="ABCC_MRP_Like"/>
    <property type="match status" value="1"/>
</dbReference>
<dbReference type="SUPFAM" id="SSF52540">
    <property type="entry name" value="P-loop containing nucleoside triphosphate hydrolases"/>
    <property type="match status" value="1"/>
</dbReference>
<dbReference type="InterPro" id="IPR003439">
    <property type="entry name" value="ABC_transporter-like_ATP-bd"/>
</dbReference>
<dbReference type="PANTHER" id="PTHR43394:SF1">
    <property type="entry name" value="ATP-BINDING CASSETTE SUB-FAMILY B MEMBER 10, MITOCHONDRIAL"/>
    <property type="match status" value="1"/>
</dbReference>
<feature type="transmembrane region" description="Helical" evidence="7">
    <location>
        <begin position="170"/>
        <end position="191"/>
    </location>
</feature>
<dbReference type="GO" id="GO:0015421">
    <property type="term" value="F:ABC-type oligopeptide transporter activity"/>
    <property type="evidence" value="ECO:0007669"/>
    <property type="project" value="TreeGrafter"/>
</dbReference>
<protein>
    <submittedName>
        <fullName evidence="10">ATP-binding cassette domain-containing protein</fullName>
    </submittedName>
</protein>
<keyword evidence="6 7" id="KW-0472">Membrane</keyword>
<dbReference type="PROSITE" id="PS50929">
    <property type="entry name" value="ABC_TM1F"/>
    <property type="match status" value="1"/>
</dbReference>
<sequence>MDEIKKLTSKNFFKTLLTLPDTIKLIFQLERRYATYLMCLNIVTALIPLLNLIVYQNLINSIFSRGMQLVYNIIYFLILQIFTVILSQLEDYINGKFNMWLSYNINLKLIKKTTSLKLTDYEQSDMYNLIEKITQDSTYKPFQLFNAVIAMLAAFISLLTSLIFVAAWNIWIGLLLLVTPMLSLIIFLKVGQLEFLIQWKRASAERKSWYIVYLLTHDFSFKEIKLNNLSDYFVEEYKKLKKDFILQDLLIARKKAYFNSGLQILLDFINIFVICTIIVSVQAGRILIGNLVSLMQATTKINGYSQTIIQNIYIIYNTSLFMEQLLNFLKIENQSDYRKNIGIGDENRIKRIDLIDVEYKYPNSSVNALEKINFSMHTGELIAIIGENGSGKSTLVKLISGLYTPSKGHIYYNGIEDKHISTDFYQKNISILFQDFVKYELTLRENIGLGNIAEKWDDNKIIHIMDKLRLNFLKENGEYNLNLQLGTWFQNGRQLSGGQWQKIALARAFFKNASVYILDEPSAALDPISEKEIFDYFVNLSKDNISIFISHDLNVARKASKIIVMNKGRVVGIGTHEELLKDCSFYQELYWAEKYGRNKKKNFKK</sequence>
<dbReference type="InterPro" id="IPR039421">
    <property type="entry name" value="Type_1_exporter"/>
</dbReference>
<organism evidence="10 11">
    <name type="scientific">Ligilactobacillus salivarius</name>
    <dbReference type="NCBI Taxonomy" id="1624"/>
    <lineage>
        <taxon>Bacteria</taxon>
        <taxon>Bacillati</taxon>
        <taxon>Bacillota</taxon>
        <taxon>Bacilli</taxon>
        <taxon>Lactobacillales</taxon>
        <taxon>Lactobacillaceae</taxon>
        <taxon>Ligilactobacillus</taxon>
    </lineage>
</organism>
<dbReference type="GO" id="GO:0005886">
    <property type="term" value="C:plasma membrane"/>
    <property type="evidence" value="ECO:0007669"/>
    <property type="project" value="UniProtKB-SubCell"/>
</dbReference>
<keyword evidence="4 10" id="KW-0067">ATP-binding</keyword>
<reference evidence="10 11" key="1">
    <citation type="submission" date="2019-11" db="EMBL/GenBank/DDBJ databases">
        <title>Draft Genome Sequence of Plant Growth-Promoting Rhizosphere-Associated Bacteria.</title>
        <authorList>
            <person name="Vasilyev I.Y."/>
            <person name="Radchenko V."/>
            <person name="Ilnitskaya E.V."/>
        </authorList>
    </citation>
    <scope>NUCLEOTIDE SEQUENCE [LARGE SCALE GENOMIC DNA]</scope>
    <source>
        <strain evidence="10 11">VRA_01-1sq_f</strain>
    </source>
</reference>
<dbReference type="PROSITE" id="PS50893">
    <property type="entry name" value="ABC_TRANSPORTER_2"/>
    <property type="match status" value="1"/>
</dbReference>
<feature type="transmembrane region" description="Helical" evidence="7">
    <location>
        <begin position="69"/>
        <end position="89"/>
    </location>
</feature>
<feature type="transmembrane region" description="Helical" evidence="7">
    <location>
        <begin position="144"/>
        <end position="164"/>
    </location>
</feature>
<feature type="domain" description="ABC transporter" evidence="8">
    <location>
        <begin position="352"/>
        <end position="592"/>
    </location>
</feature>
<dbReference type="InterPro" id="IPR027417">
    <property type="entry name" value="P-loop_NTPase"/>
</dbReference>
<evidence type="ECO:0000256" key="4">
    <source>
        <dbReference type="ARBA" id="ARBA00022840"/>
    </source>
</evidence>
<dbReference type="AlphaFoldDB" id="A0A7X2SSI6"/>
<evidence type="ECO:0000256" key="7">
    <source>
        <dbReference type="SAM" id="Phobius"/>
    </source>
</evidence>
<evidence type="ECO:0000313" key="10">
    <source>
        <dbReference type="EMBL" id="MSE08529.1"/>
    </source>
</evidence>
<feature type="domain" description="ABC transmembrane type-1" evidence="9">
    <location>
        <begin position="37"/>
        <end position="317"/>
    </location>
</feature>
<dbReference type="GO" id="GO:0016887">
    <property type="term" value="F:ATP hydrolysis activity"/>
    <property type="evidence" value="ECO:0007669"/>
    <property type="project" value="InterPro"/>
</dbReference>
<keyword evidence="2 7" id="KW-0812">Transmembrane</keyword>
<feature type="transmembrane region" description="Helical" evidence="7">
    <location>
        <begin position="33"/>
        <end position="54"/>
    </location>
</feature>
<comment type="caution">
    <text evidence="10">The sequence shown here is derived from an EMBL/GenBank/DDBJ whole genome shotgun (WGS) entry which is preliminary data.</text>
</comment>
<accession>A0A7X2SSI6</accession>
<dbReference type="InterPro" id="IPR003593">
    <property type="entry name" value="AAA+_ATPase"/>
</dbReference>
<dbReference type="PROSITE" id="PS00211">
    <property type="entry name" value="ABC_TRANSPORTER_1"/>
    <property type="match status" value="1"/>
</dbReference>
<gene>
    <name evidence="10" type="ORF">GKC33_07380</name>
</gene>
<evidence type="ECO:0000256" key="2">
    <source>
        <dbReference type="ARBA" id="ARBA00022692"/>
    </source>
</evidence>
<dbReference type="SMART" id="SM00382">
    <property type="entry name" value="AAA"/>
    <property type="match status" value="1"/>
</dbReference>
<dbReference type="Pfam" id="PF00005">
    <property type="entry name" value="ABC_tran"/>
    <property type="match status" value="1"/>
</dbReference>
<evidence type="ECO:0000313" key="11">
    <source>
        <dbReference type="Proteomes" id="UP000467635"/>
    </source>
</evidence>
<keyword evidence="5 7" id="KW-1133">Transmembrane helix</keyword>
<proteinExistence type="predicted"/>
<dbReference type="InterPro" id="IPR036640">
    <property type="entry name" value="ABC1_TM_sf"/>
</dbReference>